<evidence type="ECO:0000313" key="11">
    <source>
        <dbReference type="Proteomes" id="UP000198211"/>
    </source>
</evidence>
<dbReference type="InterPro" id="IPR043504">
    <property type="entry name" value="Peptidase_S1_PA_chymotrypsin"/>
</dbReference>
<feature type="signal peptide" evidence="8">
    <location>
        <begin position="1"/>
        <end position="19"/>
    </location>
</feature>
<name>A0A225WJ33_9STRA</name>
<dbReference type="SMART" id="SM00020">
    <property type="entry name" value="Tryp_SPc"/>
    <property type="match status" value="1"/>
</dbReference>
<keyword evidence="7" id="KW-0325">Glycoprotein</keyword>
<evidence type="ECO:0000256" key="8">
    <source>
        <dbReference type="SAM" id="SignalP"/>
    </source>
</evidence>
<accession>A0A225WJ33</accession>
<evidence type="ECO:0000256" key="1">
    <source>
        <dbReference type="ARBA" id="ARBA00004613"/>
    </source>
</evidence>
<dbReference type="PRINTS" id="PR00722">
    <property type="entry name" value="CHYMOTRYPSIN"/>
</dbReference>
<dbReference type="FunFam" id="2.40.10.10:FF:000068">
    <property type="entry name" value="transmembrane protease serine 2"/>
    <property type="match status" value="1"/>
</dbReference>
<keyword evidence="6" id="KW-1015">Disulfide bond</keyword>
<evidence type="ECO:0000256" key="4">
    <source>
        <dbReference type="ARBA" id="ARBA00022729"/>
    </source>
</evidence>
<comment type="caution">
    <text evidence="10">The sequence shown here is derived from an EMBL/GenBank/DDBJ whole genome shotgun (WGS) entry which is preliminary data.</text>
</comment>
<dbReference type="GO" id="GO:0006508">
    <property type="term" value="P:proteolysis"/>
    <property type="evidence" value="ECO:0007669"/>
    <property type="project" value="InterPro"/>
</dbReference>
<dbReference type="InterPro" id="IPR001254">
    <property type="entry name" value="Trypsin_dom"/>
</dbReference>
<keyword evidence="4 8" id="KW-0732">Signal</keyword>
<feature type="domain" description="Peptidase S1" evidence="9">
    <location>
        <begin position="52"/>
        <end position="278"/>
    </location>
</feature>
<dbReference type="Proteomes" id="UP000198211">
    <property type="component" value="Unassembled WGS sequence"/>
</dbReference>
<dbReference type="AlphaFoldDB" id="A0A225WJ33"/>
<proteinExistence type="inferred from homology"/>
<organism evidence="10 11">
    <name type="scientific">Phytophthora megakarya</name>
    <dbReference type="NCBI Taxonomy" id="4795"/>
    <lineage>
        <taxon>Eukaryota</taxon>
        <taxon>Sar</taxon>
        <taxon>Stramenopiles</taxon>
        <taxon>Oomycota</taxon>
        <taxon>Peronosporomycetes</taxon>
        <taxon>Peronosporales</taxon>
        <taxon>Peronosporaceae</taxon>
        <taxon>Phytophthora</taxon>
    </lineage>
</organism>
<dbReference type="PANTHER" id="PTHR24276">
    <property type="entry name" value="POLYSERASE-RELATED"/>
    <property type="match status" value="1"/>
</dbReference>
<dbReference type="InterPro" id="IPR050430">
    <property type="entry name" value="Peptidase_S1"/>
</dbReference>
<evidence type="ECO:0000256" key="3">
    <source>
        <dbReference type="ARBA" id="ARBA00022525"/>
    </source>
</evidence>
<comment type="similarity">
    <text evidence="2">Belongs to the peptidase S1 family.</text>
</comment>
<keyword evidence="5" id="KW-0843">Virulence</keyword>
<dbReference type="PANTHER" id="PTHR24276:SF98">
    <property type="entry name" value="FI18310P1-RELATED"/>
    <property type="match status" value="1"/>
</dbReference>
<dbReference type="Gene3D" id="2.40.10.10">
    <property type="entry name" value="Trypsin-like serine proteases"/>
    <property type="match status" value="1"/>
</dbReference>
<feature type="chain" id="PRO_5012623879" description="Peptidase S1 domain-containing protein" evidence="8">
    <location>
        <begin position="20"/>
        <end position="302"/>
    </location>
</feature>
<dbReference type="InterPro" id="IPR009003">
    <property type="entry name" value="Peptidase_S1_PA"/>
</dbReference>
<dbReference type="GO" id="GO:0005576">
    <property type="term" value="C:extracellular region"/>
    <property type="evidence" value="ECO:0007669"/>
    <property type="project" value="UniProtKB-SubCell"/>
</dbReference>
<evidence type="ECO:0000256" key="6">
    <source>
        <dbReference type="ARBA" id="ARBA00023157"/>
    </source>
</evidence>
<dbReference type="EMBL" id="NBNE01000752">
    <property type="protein sequence ID" value="OWZ17444.1"/>
    <property type="molecule type" value="Genomic_DNA"/>
</dbReference>
<dbReference type="SUPFAM" id="SSF50494">
    <property type="entry name" value="Trypsin-like serine proteases"/>
    <property type="match status" value="1"/>
</dbReference>
<dbReference type="PROSITE" id="PS50240">
    <property type="entry name" value="TRYPSIN_DOM"/>
    <property type="match status" value="1"/>
</dbReference>
<evidence type="ECO:0000256" key="5">
    <source>
        <dbReference type="ARBA" id="ARBA00023026"/>
    </source>
</evidence>
<dbReference type="OrthoDB" id="122635at2759"/>
<protein>
    <recommendedName>
        <fullName evidence="9">Peptidase S1 domain-containing protein</fullName>
    </recommendedName>
</protein>
<evidence type="ECO:0000256" key="7">
    <source>
        <dbReference type="ARBA" id="ARBA00023180"/>
    </source>
</evidence>
<keyword evidence="11" id="KW-1185">Reference proteome</keyword>
<sequence>MKSTRGAIFIFLVATLANGFSFSEIENESAPAARFDRVYTGNTLPVDEESRVYGGSNTKVNKYPFTAGLRANGSDSENYCGGTLVAPQFVATAAHCIDAWLLIDMYVSLGSKKLSGRGSKTSEQIKVVEAFIHPLYNRTEMIYDVALLKLEFPASHEPALLGALDGSDNKAGTIATVVGWMVNNGTYTMSQTLQSLDLELLSDEECATFYPGYQARKSIMCAGNVDTKGLCDDADGGPLVVNGILVGIAIGVSLDCEKTPGLFTHVARILDYINDIISGGSSGNVSEILSPSYDGFMAENYM</sequence>
<comment type="subcellular location">
    <subcellularLocation>
        <location evidence="1">Secreted</location>
    </subcellularLocation>
</comment>
<reference evidence="11" key="1">
    <citation type="submission" date="2017-03" db="EMBL/GenBank/DDBJ databases">
        <title>Phytopthora megakarya and P. palmivora, two closely related causual agents of cacao black pod achieved similar genome size and gene model numbers by different mechanisms.</title>
        <authorList>
            <person name="Ali S."/>
            <person name="Shao J."/>
            <person name="Larry D.J."/>
            <person name="Kronmiller B."/>
            <person name="Shen D."/>
            <person name="Strem M.D."/>
            <person name="Melnick R.L."/>
            <person name="Guiltinan M.J."/>
            <person name="Tyler B.M."/>
            <person name="Meinhardt L.W."/>
            <person name="Bailey B.A."/>
        </authorList>
    </citation>
    <scope>NUCLEOTIDE SEQUENCE [LARGE SCALE GENOMIC DNA]</scope>
    <source>
        <strain evidence="11">zdho120</strain>
    </source>
</reference>
<dbReference type="CDD" id="cd00190">
    <property type="entry name" value="Tryp_SPc"/>
    <property type="match status" value="1"/>
</dbReference>
<keyword evidence="3" id="KW-0964">Secreted</keyword>
<evidence type="ECO:0000256" key="2">
    <source>
        <dbReference type="ARBA" id="ARBA00007664"/>
    </source>
</evidence>
<dbReference type="GO" id="GO:0004252">
    <property type="term" value="F:serine-type endopeptidase activity"/>
    <property type="evidence" value="ECO:0007669"/>
    <property type="project" value="InterPro"/>
</dbReference>
<evidence type="ECO:0000313" key="10">
    <source>
        <dbReference type="EMBL" id="OWZ17444.1"/>
    </source>
</evidence>
<evidence type="ECO:0000259" key="9">
    <source>
        <dbReference type="PROSITE" id="PS50240"/>
    </source>
</evidence>
<dbReference type="STRING" id="4795.A0A225WJ33"/>
<gene>
    <name evidence="10" type="ORF">PHMEG_0008619</name>
</gene>
<dbReference type="Pfam" id="PF00089">
    <property type="entry name" value="Trypsin"/>
    <property type="match status" value="1"/>
</dbReference>
<dbReference type="InterPro" id="IPR001314">
    <property type="entry name" value="Peptidase_S1A"/>
</dbReference>